<evidence type="ECO:0000313" key="1">
    <source>
        <dbReference type="EMBL" id="QHU35613.1"/>
    </source>
</evidence>
<protein>
    <submittedName>
        <fullName evidence="1">Uncharacterized protein</fullName>
    </submittedName>
</protein>
<reference evidence="1" key="1">
    <citation type="journal article" date="2020" name="Nature">
        <title>Giant virus diversity and host interactions through global metagenomics.</title>
        <authorList>
            <person name="Schulz F."/>
            <person name="Roux S."/>
            <person name="Paez-Espino D."/>
            <person name="Jungbluth S."/>
            <person name="Walsh D.A."/>
            <person name="Denef V.J."/>
            <person name="McMahon K.D."/>
            <person name="Konstantinidis K.T."/>
            <person name="Eloe-Fadrosh E.A."/>
            <person name="Kyrpides N.C."/>
            <person name="Woyke T."/>
        </authorList>
    </citation>
    <scope>NUCLEOTIDE SEQUENCE</scope>
    <source>
        <strain evidence="1">GVMAG-S-1029409-49</strain>
    </source>
</reference>
<name>A0A6C0LZ94_9ZZZZ</name>
<dbReference type="AlphaFoldDB" id="A0A6C0LZ94"/>
<organism evidence="1">
    <name type="scientific">viral metagenome</name>
    <dbReference type="NCBI Taxonomy" id="1070528"/>
    <lineage>
        <taxon>unclassified sequences</taxon>
        <taxon>metagenomes</taxon>
        <taxon>organismal metagenomes</taxon>
    </lineage>
</organism>
<accession>A0A6C0LZ94</accession>
<dbReference type="EMBL" id="MN740610">
    <property type="protein sequence ID" value="QHU35613.1"/>
    <property type="molecule type" value="Genomic_DNA"/>
</dbReference>
<proteinExistence type="predicted"/>
<sequence length="156" mass="17313">MEDLKKLYDTCTELDTVCKAHINRGIAILTSVDDDPTPIVSKIKANRPPPHANQKVYTDMIVNVVSSMVKDSQIVKKQLKPFTESFGVSIRNSFISHSDTTARSDTSQFPFLAEVWCGDAYDAKGIGGLRALIDDLKTQTKELTMDRVVKTCCTMP</sequence>